<dbReference type="eggNOG" id="COG1472">
    <property type="taxonomic scope" value="Bacteria"/>
</dbReference>
<dbReference type="InterPro" id="IPR017853">
    <property type="entry name" value="GH"/>
</dbReference>
<dbReference type="KEGG" id="gps:C427_4326"/>
<dbReference type="Proteomes" id="UP000011864">
    <property type="component" value="Chromosome"/>
</dbReference>
<accession>K7ACG8</accession>
<dbReference type="EMBL" id="CP003837">
    <property type="protein sequence ID" value="AGH46428.1"/>
    <property type="molecule type" value="Genomic_DNA"/>
</dbReference>
<dbReference type="AlphaFoldDB" id="K7ACG8"/>
<dbReference type="PANTHER" id="PTHR30480">
    <property type="entry name" value="BETA-HEXOSAMINIDASE-RELATED"/>
    <property type="match status" value="1"/>
</dbReference>
<dbReference type="OrthoDB" id="9786661at2"/>
<dbReference type="SUPFAM" id="SSF52279">
    <property type="entry name" value="Beta-D-glucan exohydrolase, C-terminal domain"/>
    <property type="match status" value="1"/>
</dbReference>
<dbReference type="RefSeq" id="WP_007639257.1">
    <property type="nucleotide sequence ID" value="NC_020514.1"/>
</dbReference>
<evidence type="ECO:0000256" key="4">
    <source>
        <dbReference type="ARBA" id="ARBA00022801"/>
    </source>
</evidence>
<dbReference type="STRING" id="1129794.C427_4326"/>
<dbReference type="InterPro" id="IPR050226">
    <property type="entry name" value="NagZ_Beta-hexosaminidase"/>
</dbReference>
<comment type="similarity">
    <text evidence="2">Belongs to the glycosyl hydrolase 3 family.</text>
</comment>
<dbReference type="InterPro" id="IPR036962">
    <property type="entry name" value="Glyco_hydro_3_N_sf"/>
</dbReference>
<reference evidence="7 8" key="1">
    <citation type="journal article" date="2013" name="Genome Announc.">
        <title>Complete Genome Sequence of Glaciecola psychrophila Strain 170T.</title>
        <authorList>
            <person name="Yin J."/>
            <person name="Chen J."/>
            <person name="Liu G."/>
            <person name="Yu Y."/>
            <person name="Song L."/>
            <person name="Wang X."/>
            <person name="Qu X."/>
        </authorList>
    </citation>
    <scope>NUCLEOTIDE SEQUENCE [LARGE SCALE GENOMIC DNA]</scope>
    <source>
        <strain evidence="7 8">170</strain>
    </source>
</reference>
<evidence type="ECO:0000313" key="7">
    <source>
        <dbReference type="EMBL" id="AGH46428.1"/>
    </source>
</evidence>
<proteinExistence type="inferred from homology"/>
<dbReference type="Gene3D" id="3.40.50.1700">
    <property type="entry name" value="Glycoside hydrolase family 3 C-terminal domain"/>
    <property type="match status" value="1"/>
</dbReference>
<dbReference type="InterPro" id="IPR019800">
    <property type="entry name" value="Glyco_hydro_3_AS"/>
</dbReference>
<evidence type="ECO:0000256" key="2">
    <source>
        <dbReference type="ARBA" id="ARBA00005336"/>
    </source>
</evidence>
<dbReference type="InterPro" id="IPR036881">
    <property type="entry name" value="Glyco_hydro_3_C_sf"/>
</dbReference>
<protein>
    <recommendedName>
        <fullName evidence="3">beta-N-acetylhexosaminidase</fullName>
        <ecNumber evidence="3">3.2.1.52</ecNumber>
    </recommendedName>
</protein>
<dbReference type="SUPFAM" id="SSF51445">
    <property type="entry name" value="(Trans)glycosidases"/>
    <property type="match status" value="1"/>
</dbReference>
<dbReference type="HOGENOM" id="CLU_008392_5_2_6"/>
<dbReference type="PATRIC" id="fig|1129794.4.peg.4308"/>
<dbReference type="GO" id="GO:0009254">
    <property type="term" value="P:peptidoglycan turnover"/>
    <property type="evidence" value="ECO:0007669"/>
    <property type="project" value="TreeGrafter"/>
</dbReference>
<comment type="catalytic activity">
    <reaction evidence="1">
        <text>Hydrolysis of terminal non-reducing N-acetyl-D-hexosamine residues in N-acetyl-beta-D-hexosaminides.</text>
        <dbReference type="EC" id="3.2.1.52"/>
    </reaction>
</comment>
<evidence type="ECO:0000256" key="3">
    <source>
        <dbReference type="ARBA" id="ARBA00012663"/>
    </source>
</evidence>
<name>K7ACG8_9ALTE</name>
<keyword evidence="8" id="KW-1185">Reference proteome</keyword>
<organism evidence="7 8">
    <name type="scientific">Paraglaciecola psychrophila 170</name>
    <dbReference type="NCBI Taxonomy" id="1129794"/>
    <lineage>
        <taxon>Bacteria</taxon>
        <taxon>Pseudomonadati</taxon>
        <taxon>Pseudomonadota</taxon>
        <taxon>Gammaproteobacteria</taxon>
        <taxon>Alteromonadales</taxon>
        <taxon>Alteromonadaceae</taxon>
        <taxon>Paraglaciecola</taxon>
    </lineage>
</organism>
<evidence type="ECO:0000313" key="8">
    <source>
        <dbReference type="Proteomes" id="UP000011864"/>
    </source>
</evidence>
<dbReference type="InterPro" id="IPR001764">
    <property type="entry name" value="Glyco_hydro_3_N"/>
</dbReference>
<evidence type="ECO:0000256" key="1">
    <source>
        <dbReference type="ARBA" id="ARBA00001231"/>
    </source>
</evidence>
<dbReference type="PROSITE" id="PS00775">
    <property type="entry name" value="GLYCOSYL_HYDROL_F3"/>
    <property type="match status" value="1"/>
</dbReference>
<dbReference type="GO" id="GO:0005975">
    <property type="term" value="P:carbohydrate metabolic process"/>
    <property type="evidence" value="ECO:0007669"/>
    <property type="project" value="InterPro"/>
</dbReference>
<keyword evidence="4 7" id="KW-0378">Hydrolase</keyword>
<evidence type="ECO:0000259" key="6">
    <source>
        <dbReference type="Pfam" id="PF00933"/>
    </source>
</evidence>
<dbReference type="Gene3D" id="3.20.20.300">
    <property type="entry name" value="Glycoside hydrolase, family 3, N-terminal domain"/>
    <property type="match status" value="1"/>
</dbReference>
<feature type="domain" description="Glycoside hydrolase family 3 N-terminal" evidence="6">
    <location>
        <begin position="49"/>
        <end position="375"/>
    </location>
</feature>
<keyword evidence="5" id="KW-0326">Glycosidase</keyword>
<dbReference type="EC" id="3.2.1.52" evidence="3"/>
<gene>
    <name evidence="7" type="ORF">C427_4326</name>
</gene>
<sequence>MLLSASCAVKTKVDPILNPIVAQKLMLDLRYFCDDADLEKTCRTPVTKLPQPLADMISDTGIGGVILFAENLQNTRQILTLNYALQQAAKRAGHLPLFIAIDQEGGRVVRLPQNLGTSFAGNMAIGATFAKHGDKFARESGEIMAKELMSLGFNVNFAPTVDVNVNPLNPVINVRSYGEDANIVAQLGTAQMAAMQHQGMIATLKHFPGHGDTSVDSHTGLPRVDHDLQQIEAVDLKPFSYAIDRDAPGMIMTAHIQYPQLDNTEFMAKDGNTVILPATMSRKILTDLLRDKMEFKGLIVTDALNMAGIAHYFDQTEAVVQTFSAGADIALMPITIRRPSDIANLKQLISDVTNAVQQGRLNRKEIDVSAQRIAALKASYQLSKPQTLPIDQAIVSAQATLDSLAHKMVEQQLANSAIVMIKNSGVLPLDNSVTNLLLVMPDTTKCMGLTLALKNRLPTLNIKCNSVASVDADVNLLALDQVDMVITADITPDQSLAELGGMDDIQHRRERSTKQQQISQQLRMLEAAQQLGKKTLFISLRTPYNSRLFAPYADAILASFAYRLTKSEYMDDSGRSITQYDGPIFNALADVISGRIQAQGSLPVTVQ</sequence>
<dbReference type="PANTHER" id="PTHR30480:SF13">
    <property type="entry name" value="BETA-HEXOSAMINIDASE"/>
    <property type="match status" value="1"/>
</dbReference>
<dbReference type="GO" id="GO:0004563">
    <property type="term" value="F:beta-N-acetylhexosaminidase activity"/>
    <property type="evidence" value="ECO:0007669"/>
    <property type="project" value="UniProtKB-EC"/>
</dbReference>
<dbReference type="Pfam" id="PF00933">
    <property type="entry name" value="Glyco_hydro_3"/>
    <property type="match status" value="1"/>
</dbReference>
<evidence type="ECO:0000256" key="5">
    <source>
        <dbReference type="ARBA" id="ARBA00023295"/>
    </source>
</evidence>